<evidence type="ECO:0000313" key="2">
    <source>
        <dbReference type="EMBL" id="OJJ62488.1"/>
    </source>
</evidence>
<dbReference type="EMBL" id="KV878583">
    <property type="protein sequence ID" value="OJJ62488.1"/>
    <property type="molecule type" value="Genomic_DNA"/>
</dbReference>
<dbReference type="GeneID" id="63766367"/>
<evidence type="ECO:0000313" key="3">
    <source>
        <dbReference type="Proteomes" id="UP000184356"/>
    </source>
</evidence>
<organism evidence="2 3">
    <name type="scientific">Aspergillus sydowii CBS 593.65</name>
    <dbReference type="NCBI Taxonomy" id="1036612"/>
    <lineage>
        <taxon>Eukaryota</taxon>
        <taxon>Fungi</taxon>
        <taxon>Dikarya</taxon>
        <taxon>Ascomycota</taxon>
        <taxon>Pezizomycotina</taxon>
        <taxon>Eurotiomycetes</taxon>
        <taxon>Eurotiomycetidae</taxon>
        <taxon>Eurotiales</taxon>
        <taxon>Aspergillaceae</taxon>
        <taxon>Aspergillus</taxon>
        <taxon>Aspergillus subgen. Nidulantes</taxon>
    </lineage>
</organism>
<dbReference type="RefSeq" id="XP_040706294.1">
    <property type="nucleotide sequence ID" value="XM_040850294.1"/>
</dbReference>
<reference evidence="3" key="1">
    <citation type="journal article" date="2017" name="Genome Biol.">
        <title>Comparative genomics reveals high biological diversity and specific adaptations in the industrially and medically important fungal genus Aspergillus.</title>
        <authorList>
            <person name="de Vries R.P."/>
            <person name="Riley R."/>
            <person name="Wiebenga A."/>
            <person name="Aguilar-Osorio G."/>
            <person name="Amillis S."/>
            <person name="Uchima C.A."/>
            <person name="Anderluh G."/>
            <person name="Asadollahi M."/>
            <person name="Askin M."/>
            <person name="Barry K."/>
            <person name="Battaglia E."/>
            <person name="Bayram O."/>
            <person name="Benocci T."/>
            <person name="Braus-Stromeyer S.A."/>
            <person name="Caldana C."/>
            <person name="Canovas D."/>
            <person name="Cerqueira G.C."/>
            <person name="Chen F."/>
            <person name="Chen W."/>
            <person name="Choi C."/>
            <person name="Clum A."/>
            <person name="Dos Santos R.A."/>
            <person name="Damasio A.R."/>
            <person name="Diallinas G."/>
            <person name="Emri T."/>
            <person name="Fekete E."/>
            <person name="Flipphi M."/>
            <person name="Freyberg S."/>
            <person name="Gallo A."/>
            <person name="Gournas C."/>
            <person name="Habgood R."/>
            <person name="Hainaut M."/>
            <person name="Harispe M.L."/>
            <person name="Henrissat B."/>
            <person name="Hilden K.S."/>
            <person name="Hope R."/>
            <person name="Hossain A."/>
            <person name="Karabika E."/>
            <person name="Karaffa L."/>
            <person name="Karanyi Z."/>
            <person name="Krasevec N."/>
            <person name="Kuo A."/>
            <person name="Kusch H."/>
            <person name="LaButti K."/>
            <person name="Lagendijk E.L."/>
            <person name="Lapidus A."/>
            <person name="Levasseur A."/>
            <person name="Lindquist E."/>
            <person name="Lipzen A."/>
            <person name="Logrieco A.F."/>
            <person name="MacCabe A."/>
            <person name="Maekelae M.R."/>
            <person name="Malavazi I."/>
            <person name="Melin P."/>
            <person name="Meyer V."/>
            <person name="Mielnichuk N."/>
            <person name="Miskei M."/>
            <person name="Molnar A.P."/>
            <person name="Mule G."/>
            <person name="Ngan C.Y."/>
            <person name="Orejas M."/>
            <person name="Orosz E."/>
            <person name="Ouedraogo J.P."/>
            <person name="Overkamp K.M."/>
            <person name="Park H.-S."/>
            <person name="Perrone G."/>
            <person name="Piumi F."/>
            <person name="Punt P.J."/>
            <person name="Ram A.F."/>
            <person name="Ramon A."/>
            <person name="Rauscher S."/>
            <person name="Record E."/>
            <person name="Riano-Pachon D.M."/>
            <person name="Robert V."/>
            <person name="Roehrig J."/>
            <person name="Ruller R."/>
            <person name="Salamov A."/>
            <person name="Salih N.S."/>
            <person name="Samson R.A."/>
            <person name="Sandor E."/>
            <person name="Sanguinetti M."/>
            <person name="Schuetze T."/>
            <person name="Sepcic K."/>
            <person name="Shelest E."/>
            <person name="Sherlock G."/>
            <person name="Sophianopoulou V."/>
            <person name="Squina F.M."/>
            <person name="Sun H."/>
            <person name="Susca A."/>
            <person name="Todd R.B."/>
            <person name="Tsang A."/>
            <person name="Unkles S.E."/>
            <person name="van de Wiele N."/>
            <person name="van Rossen-Uffink D."/>
            <person name="Oliveira J.V."/>
            <person name="Vesth T.C."/>
            <person name="Visser J."/>
            <person name="Yu J.-H."/>
            <person name="Zhou M."/>
            <person name="Andersen M.R."/>
            <person name="Archer D.B."/>
            <person name="Baker S.E."/>
            <person name="Benoit I."/>
            <person name="Brakhage A.A."/>
            <person name="Braus G.H."/>
            <person name="Fischer R."/>
            <person name="Frisvad J.C."/>
            <person name="Goldman G.H."/>
            <person name="Houbraken J."/>
            <person name="Oakley B."/>
            <person name="Pocsi I."/>
            <person name="Scazzocchio C."/>
            <person name="Seiboth B."/>
            <person name="vanKuyk P.A."/>
            <person name="Wortman J."/>
            <person name="Dyer P.S."/>
            <person name="Grigoriev I.V."/>
        </authorList>
    </citation>
    <scope>NUCLEOTIDE SEQUENCE [LARGE SCALE GENOMIC DNA]</scope>
    <source>
        <strain evidence="3">CBS 593.65</strain>
    </source>
</reference>
<feature type="signal peptide" evidence="1">
    <location>
        <begin position="1"/>
        <end position="20"/>
    </location>
</feature>
<accession>A0A1L9TSY5</accession>
<dbReference type="AlphaFoldDB" id="A0A1L9TSY5"/>
<dbReference type="Proteomes" id="UP000184356">
    <property type="component" value="Unassembled WGS sequence"/>
</dbReference>
<proteinExistence type="predicted"/>
<evidence type="ECO:0000256" key="1">
    <source>
        <dbReference type="SAM" id="SignalP"/>
    </source>
</evidence>
<keyword evidence="1" id="KW-0732">Signal</keyword>
<sequence>MFNSILPALFMASCLPTAMSATCSAVGWLKDNSVIVQGPLTSDNGVILFNANGDQIGEMNCDDNCPGACTDLALIEGDGLEDRFAWAASCNINTFIECHGAYGSQTHIQGEEPTSGTDFYDCGPSLLYAGRHWCFC</sequence>
<protein>
    <recommendedName>
        <fullName evidence="4">Cyanovirin-N domain-containing protein</fullName>
    </recommendedName>
</protein>
<name>A0A1L9TSY5_9EURO</name>
<dbReference type="VEuPathDB" id="FungiDB:ASPSYDRAFT_648980"/>
<dbReference type="OrthoDB" id="4250746at2759"/>
<keyword evidence="3" id="KW-1185">Reference proteome</keyword>
<feature type="chain" id="PRO_5013041496" description="Cyanovirin-N domain-containing protein" evidence="1">
    <location>
        <begin position="21"/>
        <end position="136"/>
    </location>
</feature>
<gene>
    <name evidence="2" type="ORF">ASPSYDRAFT_648980</name>
</gene>
<evidence type="ECO:0008006" key="4">
    <source>
        <dbReference type="Google" id="ProtNLM"/>
    </source>
</evidence>